<feature type="domain" description="BTB" evidence="1">
    <location>
        <begin position="11"/>
        <end position="79"/>
    </location>
</feature>
<dbReference type="EMBL" id="SGPJ01000238">
    <property type="protein sequence ID" value="THG96400.1"/>
    <property type="molecule type" value="Genomic_DNA"/>
</dbReference>
<sequence length="275" mass="31694">MTSQYFDYRDADLVLRCSSSPTPLDFRVHKCILSAASPFFRDMFTLPQAPHNSDEGDELPIVEVSEGSSTMEMLLRYVYPVLNPTIDTLDDLTVVLEAAYKYDMVVAIETLRTLLLLPRFLEETPTRIYAIASRFELEEEAKVASRYTLKINVLDCPLSEDLKFISAYQYHRLLDLHRQRAKAAQELLHIPDTVKCMMCNGTHYGVFLPPKWWKDFEERAKEELRVRPTTEVIFSMSFLAQSAQTGCERCAMSVLEAHWFLTKLKKSMDELPSTI</sequence>
<dbReference type="SUPFAM" id="SSF54695">
    <property type="entry name" value="POZ domain"/>
    <property type="match status" value="1"/>
</dbReference>
<gene>
    <name evidence="2" type="ORF">EW026_g5428</name>
</gene>
<dbReference type="InterPro" id="IPR000210">
    <property type="entry name" value="BTB/POZ_dom"/>
</dbReference>
<organism evidence="2 3">
    <name type="scientific">Hermanssonia centrifuga</name>
    <dbReference type="NCBI Taxonomy" id="98765"/>
    <lineage>
        <taxon>Eukaryota</taxon>
        <taxon>Fungi</taxon>
        <taxon>Dikarya</taxon>
        <taxon>Basidiomycota</taxon>
        <taxon>Agaricomycotina</taxon>
        <taxon>Agaricomycetes</taxon>
        <taxon>Polyporales</taxon>
        <taxon>Meruliaceae</taxon>
        <taxon>Hermanssonia</taxon>
    </lineage>
</organism>
<keyword evidence="3" id="KW-1185">Reference proteome</keyword>
<dbReference type="CDD" id="cd18186">
    <property type="entry name" value="BTB_POZ_ZBTB_KLHL-like"/>
    <property type="match status" value="1"/>
</dbReference>
<evidence type="ECO:0000259" key="1">
    <source>
        <dbReference type="PROSITE" id="PS50097"/>
    </source>
</evidence>
<dbReference type="PROSITE" id="PS50097">
    <property type="entry name" value="BTB"/>
    <property type="match status" value="1"/>
</dbReference>
<evidence type="ECO:0000313" key="3">
    <source>
        <dbReference type="Proteomes" id="UP000309038"/>
    </source>
</evidence>
<dbReference type="SMART" id="SM00225">
    <property type="entry name" value="BTB"/>
    <property type="match status" value="1"/>
</dbReference>
<dbReference type="Proteomes" id="UP000309038">
    <property type="component" value="Unassembled WGS sequence"/>
</dbReference>
<accession>A0A4S4KF63</accession>
<dbReference type="InterPro" id="IPR011333">
    <property type="entry name" value="SKP1/BTB/POZ_sf"/>
</dbReference>
<reference evidence="2 3" key="1">
    <citation type="submission" date="2019-02" db="EMBL/GenBank/DDBJ databases">
        <title>Genome sequencing of the rare red list fungi Phlebia centrifuga.</title>
        <authorList>
            <person name="Buettner E."/>
            <person name="Kellner H."/>
        </authorList>
    </citation>
    <scope>NUCLEOTIDE SEQUENCE [LARGE SCALE GENOMIC DNA]</scope>
    <source>
        <strain evidence="2 3">DSM 108282</strain>
    </source>
</reference>
<evidence type="ECO:0000313" key="2">
    <source>
        <dbReference type="EMBL" id="THG96400.1"/>
    </source>
</evidence>
<dbReference type="Gene3D" id="3.30.710.10">
    <property type="entry name" value="Potassium Channel Kv1.1, Chain A"/>
    <property type="match status" value="1"/>
</dbReference>
<protein>
    <recommendedName>
        <fullName evidence="1">BTB domain-containing protein</fullName>
    </recommendedName>
</protein>
<proteinExistence type="predicted"/>
<dbReference type="Pfam" id="PF00651">
    <property type="entry name" value="BTB"/>
    <property type="match status" value="1"/>
</dbReference>
<comment type="caution">
    <text evidence="2">The sequence shown here is derived from an EMBL/GenBank/DDBJ whole genome shotgun (WGS) entry which is preliminary data.</text>
</comment>
<name>A0A4S4KF63_9APHY</name>
<dbReference type="AlphaFoldDB" id="A0A4S4KF63"/>